<dbReference type="SUPFAM" id="SSF51679">
    <property type="entry name" value="Bacterial luciferase-like"/>
    <property type="match status" value="1"/>
</dbReference>
<dbReference type="Proteomes" id="UP001332243">
    <property type="component" value="Unassembled WGS sequence"/>
</dbReference>
<name>A0ABU7RTA5_9ACTN</name>
<protein>
    <submittedName>
        <fullName evidence="6">LLM class flavin-dependent oxidoreductase</fullName>
        <ecNumber evidence="6">1.-.-.-</ecNumber>
    </submittedName>
</protein>
<dbReference type="PANTHER" id="PTHR42847:SF4">
    <property type="entry name" value="ALKANESULFONATE MONOOXYGENASE-RELATED"/>
    <property type="match status" value="1"/>
</dbReference>
<keyword evidence="3 6" id="KW-0560">Oxidoreductase</keyword>
<evidence type="ECO:0000259" key="5">
    <source>
        <dbReference type="Pfam" id="PF00296"/>
    </source>
</evidence>
<dbReference type="PANTHER" id="PTHR42847">
    <property type="entry name" value="ALKANESULFONATE MONOOXYGENASE"/>
    <property type="match status" value="1"/>
</dbReference>
<evidence type="ECO:0000256" key="1">
    <source>
        <dbReference type="ARBA" id="ARBA00022630"/>
    </source>
</evidence>
<comment type="caution">
    <text evidence="6">The sequence shown here is derived from an EMBL/GenBank/DDBJ whole genome shotgun (WGS) entry which is preliminary data.</text>
</comment>
<organism evidence="6 7">
    <name type="scientific">Plantactinospora sonchi</name>
    <dbReference type="NCBI Taxonomy" id="1544735"/>
    <lineage>
        <taxon>Bacteria</taxon>
        <taxon>Bacillati</taxon>
        <taxon>Actinomycetota</taxon>
        <taxon>Actinomycetes</taxon>
        <taxon>Micromonosporales</taxon>
        <taxon>Micromonosporaceae</taxon>
        <taxon>Plantactinospora</taxon>
    </lineage>
</organism>
<dbReference type="InterPro" id="IPR050172">
    <property type="entry name" value="SsuD_RutA_monooxygenase"/>
</dbReference>
<keyword evidence="4" id="KW-0503">Monooxygenase</keyword>
<gene>
    <name evidence="6" type="ORF">V1633_14705</name>
</gene>
<dbReference type="EC" id="1.-.-.-" evidence="6"/>
<proteinExistence type="predicted"/>
<evidence type="ECO:0000313" key="6">
    <source>
        <dbReference type="EMBL" id="MEE6259736.1"/>
    </source>
</evidence>
<accession>A0ABU7RTA5</accession>
<sequence length="316" mass="33986">MLLTRPSVRVGQVTQAGDRGDGARLVGMAHAVRFGLNADPNVGGLAIAERIAVIADDNGLEYVGVQDHPYNPGFFDTFTVLTWLAARTRRVRLFPNVANLPLRPLAMLAKQAASLDVISGGRLELGLGAGGFVDAIAGMGGPRRTPGQGRAALSEAIDVIRASWAGEPYAHQGRHYALEGVQPGPRPAHEIGIWLGVVGPRAVRLVGAKADGWSVSAPYVPPARLAELHPLIDEAARTAGRDPDRIVRLYNVMGLVSAEDRDAFHGPVRRWVETLTTLHLEHRMNAFVFWPGADRERQSRIFAEEVVPAVRAALPG</sequence>
<evidence type="ECO:0000313" key="7">
    <source>
        <dbReference type="Proteomes" id="UP001332243"/>
    </source>
</evidence>
<keyword evidence="2" id="KW-0288">FMN</keyword>
<keyword evidence="7" id="KW-1185">Reference proteome</keyword>
<dbReference type="Gene3D" id="3.20.20.30">
    <property type="entry name" value="Luciferase-like domain"/>
    <property type="match status" value="1"/>
</dbReference>
<reference evidence="6 7" key="1">
    <citation type="submission" date="2024-01" db="EMBL/GenBank/DDBJ databases">
        <title>Genome insights into Plantactinospora sonchi sp. nov.</title>
        <authorList>
            <person name="Wang L."/>
        </authorList>
    </citation>
    <scope>NUCLEOTIDE SEQUENCE [LARGE SCALE GENOMIC DNA]</scope>
    <source>
        <strain evidence="6 7">NEAU-QY2</strain>
    </source>
</reference>
<keyword evidence="1" id="KW-0285">Flavoprotein</keyword>
<dbReference type="GO" id="GO:0016491">
    <property type="term" value="F:oxidoreductase activity"/>
    <property type="evidence" value="ECO:0007669"/>
    <property type="project" value="UniProtKB-KW"/>
</dbReference>
<evidence type="ECO:0000256" key="3">
    <source>
        <dbReference type="ARBA" id="ARBA00023002"/>
    </source>
</evidence>
<dbReference type="RefSeq" id="WP_331214860.1">
    <property type="nucleotide sequence ID" value="NZ_JAZGQK010000012.1"/>
</dbReference>
<feature type="domain" description="Luciferase-like" evidence="5">
    <location>
        <begin position="40"/>
        <end position="276"/>
    </location>
</feature>
<evidence type="ECO:0000256" key="4">
    <source>
        <dbReference type="ARBA" id="ARBA00023033"/>
    </source>
</evidence>
<dbReference type="EMBL" id="JAZGQK010000012">
    <property type="protein sequence ID" value="MEE6259736.1"/>
    <property type="molecule type" value="Genomic_DNA"/>
</dbReference>
<dbReference type="Pfam" id="PF00296">
    <property type="entry name" value="Bac_luciferase"/>
    <property type="match status" value="1"/>
</dbReference>
<dbReference type="InterPro" id="IPR036661">
    <property type="entry name" value="Luciferase-like_sf"/>
</dbReference>
<evidence type="ECO:0000256" key="2">
    <source>
        <dbReference type="ARBA" id="ARBA00022643"/>
    </source>
</evidence>
<dbReference type="CDD" id="cd01097">
    <property type="entry name" value="Tetrahydromethanopterin_reductase"/>
    <property type="match status" value="1"/>
</dbReference>
<dbReference type="InterPro" id="IPR011251">
    <property type="entry name" value="Luciferase-like_dom"/>
</dbReference>